<keyword evidence="5 6" id="KW-0472">Membrane</keyword>
<keyword evidence="3 6" id="KW-0812">Transmembrane</keyword>
<dbReference type="EMBL" id="NMVI01000018">
    <property type="protein sequence ID" value="OYN86474.1"/>
    <property type="molecule type" value="Genomic_DNA"/>
</dbReference>
<feature type="transmembrane region" description="Helical" evidence="6">
    <location>
        <begin position="89"/>
        <end position="112"/>
    </location>
</feature>
<keyword evidence="2" id="KW-1003">Cell membrane</keyword>
<feature type="transmembrane region" description="Helical" evidence="6">
    <location>
        <begin position="570"/>
        <end position="591"/>
    </location>
</feature>
<feature type="transmembrane region" description="Helical" evidence="6">
    <location>
        <begin position="132"/>
        <end position="151"/>
    </location>
</feature>
<reference evidence="7 8" key="1">
    <citation type="submission" date="2017-07" db="EMBL/GenBank/DDBJ databases">
        <title>Draft whole genome sequences of clinical Proprionibacteriaceae strains.</title>
        <authorList>
            <person name="Bernier A.-M."/>
            <person name="Bernard K."/>
            <person name="Domingo M.-C."/>
        </authorList>
    </citation>
    <scope>NUCLEOTIDE SEQUENCE [LARGE SCALE GENOMIC DNA]</scope>
    <source>
        <strain evidence="7 8">NML 160184</strain>
    </source>
</reference>
<protein>
    <recommendedName>
        <fullName evidence="9">Cytochrome c oxidase assembly protein</fullName>
    </recommendedName>
</protein>
<feature type="transmembrane region" description="Helical" evidence="6">
    <location>
        <begin position="395"/>
        <end position="421"/>
    </location>
</feature>
<dbReference type="Pfam" id="PF09678">
    <property type="entry name" value="Caa3_CtaG"/>
    <property type="match status" value="1"/>
</dbReference>
<name>A0A255E4J8_9ACTN</name>
<comment type="subcellular location">
    <subcellularLocation>
        <location evidence="1">Cell membrane</location>
        <topology evidence="1">Multi-pass membrane protein</topology>
    </subcellularLocation>
</comment>
<keyword evidence="4 6" id="KW-1133">Transmembrane helix</keyword>
<evidence type="ECO:0000256" key="1">
    <source>
        <dbReference type="ARBA" id="ARBA00004651"/>
    </source>
</evidence>
<gene>
    <name evidence="7" type="ORF">CGZ92_08985</name>
</gene>
<evidence type="ECO:0000256" key="4">
    <source>
        <dbReference type="ARBA" id="ARBA00022989"/>
    </source>
</evidence>
<feature type="transmembrane region" description="Helical" evidence="6">
    <location>
        <begin position="335"/>
        <end position="355"/>
    </location>
</feature>
<dbReference type="Proteomes" id="UP000216533">
    <property type="component" value="Unassembled WGS sequence"/>
</dbReference>
<organism evidence="7 8">
    <name type="scientific">Parenemella sanctibonifatiensis</name>
    <dbReference type="NCBI Taxonomy" id="2016505"/>
    <lineage>
        <taxon>Bacteria</taxon>
        <taxon>Bacillati</taxon>
        <taxon>Actinomycetota</taxon>
        <taxon>Actinomycetes</taxon>
        <taxon>Propionibacteriales</taxon>
        <taxon>Propionibacteriaceae</taxon>
        <taxon>Parenemella</taxon>
    </lineage>
</organism>
<feature type="transmembrane region" description="Helical" evidence="6">
    <location>
        <begin position="189"/>
        <end position="211"/>
    </location>
</feature>
<feature type="transmembrane region" description="Helical" evidence="6">
    <location>
        <begin position="451"/>
        <end position="470"/>
    </location>
</feature>
<accession>A0A255E4J8</accession>
<evidence type="ECO:0000256" key="5">
    <source>
        <dbReference type="ARBA" id="ARBA00023136"/>
    </source>
</evidence>
<feature type="transmembrane region" description="Helical" evidence="6">
    <location>
        <begin position="482"/>
        <end position="503"/>
    </location>
</feature>
<evidence type="ECO:0000256" key="2">
    <source>
        <dbReference type="ARBA" id="ARBA00022475"/>
    </source>
</evidence>
<dbReference type="InterPro" id="IPR019108">
    <property type="entry name" value="Caa3_assmbl_CtaG-rel"/>
</dbReference>
<evidence type="ECO:0000256" key="6">
    <source>
        <dbReference type="SAM" id="Phobius"/>
    </source>
</evidence>
<feature type="transmembrane region" description="Helical" evidence="6">
    <location>
        <begin position="255"/>
        <end position="271"/>
    </location>
</feature>
<feature type="transmembrane region" description="Helical" evidence="6">
    <location>
        <begin position="515"/>
        <end position="536"/>
    </location>
</feature>
<evidence type="ECO:0008006" key="9">
    <source>
        <dbReference type="Google" id="ProtNLM"/>
    </source>
</evidence>
<evidence type="ECO:0000313" key="7">
    <source>
        <dbReference type="EMBL" id="OYN86474.1"/>
    </source>
</evidence>
<feature type="transmembrane region" description="Helical" evidence="6">
    <location>
        <begin position="7"/>
        <end position="26"/>
    </location>
</feature>
<feature type="transmembrane region" description="Helical" evidence="6">
    <location>
        <begin position="46"/>
        <end position="68"/>
    </location>
</feature>
<proteinExistence type="predicted"/>
<comment type="caution">
    <text evidence="7">The sequence shown here is derived from an EMBL/GenBank/DDBJ whole genome shotgun (WGS) entry which is preliminary data.</text>
</comment>
<feature type="transmembrane region" description="Helical" evidence="6">
    <location>
        <begin position="367"/>
        <end position="389"/>
    </location>
</feature>
<sequence>MSGPLTVWIAAGVAVAIALVAVLVQAGMPPLPGRGGWSLPTATLAAAGRVLGGLASLVTLGGLVRATLLTPKGDATPLRLRPGVRMAQFAARIWIVVALVMVPLSAADALAIDVSFVLPRMQDYLVGTQVSGSWLLAAVLVAVASVAMAVGRRMGTGLIALYLAGFAVVPPIVTGHVSVGAGHDWGTDLAMLGSVAAVAFGAIAVAVLIGADDLLPGVQRRARSWLTVAAAVALVLRPVVGIFELAGFLPWQDPYGWVVLTACVLLAAALVSARLRSAWPAAAIGVLVTGTAAAAETIVPPRYAVPQSAQVNYLGFHLDQAPDLATLLLPGRPNVLFVLIAVAALAAYGWGLLRLRRAGIAWPWHRTLCWAVGWLLVLGMTGTGLWAYSSVMFSYHMIVHMTINMIAPIFLVLAGPITLILRASKASRPGALPSLRDLVTELMQHPVLARLMHPLLIWVIFVGSFYGLYLTDLFGELMRYHWGHQFMTLHFLIVGSLFYGQVIGVDKPAKPLPHLAKLGLMMAAMPFHAFFAVALLSSPPIGLEFYQSIAVPWMAAPDALQIDQDLGGQITWATGEVPMLIVVIALLAQWFTDDTREARRKDRAADAGLDNSADAYNEMLAELAKRDEANRQREGR</sequence>
<feature type="transmembrane region" description="Helical" evidence="6">
    <location>
        <begin position="158"/>
        <end position="177"/>
    </location>
</feature>
<feature type="transmembrane region" description="Helical" evidence="6">
    <location>
        <begin position="278"/>
        <end position="299"/>
    </location>
</feature>
<dbReference type="GO" id="GO:0005886">
    <property type="term" value="C:plasma membrane"/>
    <property type="evidence" value="ECO:0007669"/>
    <property type="project" value="UniProtKB-SubCell"/>
</dbReference>
<feature type="transmembrane region" description="Helical" evidence="6">
    <location>
        <begin position="223"/>
        <end position="243"/>
    </location>
</feature>
<evidence type="ECO:0000313" key="8">
    <source>
        <dbReference type="Proteomes" id="UP000216533"/>
    </source>
</evidence>
<dbReference type="AlphaFoldDB" id="A0A255E4J8"/>
<evidence type="ECO:0000256" key="3">
    <source>
        <dbReference type="ARBA" id="ARBA00022692"/>
    </source>
</evidence>